<dbReference type="InterPro" id="IPR001258">
    <property type="entry name" value="NHL_repeat"/>
</dbReference>
<protein>
    <submittedName>
        <fullName evidence="4">Tripartite motif-containing protein 2-like</fullName>
    </submittedName>
</protein>
<dbReference type="PANTHER" id="PTHR24104:SF25">
    <property type="entry name" value="PROTEIN LIN-41"/>
    <property type="match status" value="1"/>
</dbReference>
<name>A0ABM0LX80_SACKO</name>
<evidence type="ECO:0000313" key="3">
    <source>
        <dbReference type="Proteomes" id="UP000694865"/>
    </source>
</evidence>
<dbReference type="GeneID" id="102800568"/>
<dbReference type="InterPro" id="IPR050952">
    <property type="entry name" value="TRIM-NHL_E3_ligases"/>
</dbReference>
<evidence type="ECO:0000256" key="2">
    <source>
        <dbReference type="PROSITE-ProRule" id="PRU00504"/>
    </source>
</evidence>
<accession>A0ABM0LX80</accession>
<feature type="repeat" description="NHL" evidence="2">
    <location>
        <begin position="86"/>
        <end position="122"/>
    </location>
</feature>
<dbReference type="SUPFAM" id="SSF101898">
    <property type="entry name" value="NHL repeat"/>
    <property type="match status" value="1"/>
</dbReference>
<dbReference type="PROSITE" id="PS51125">
    <property type="entry name" value="NHL"/>
    <property type="match status" value="4"/>
</dbReference>
<gene>
    <name evidence="4" type="primary">LOC102800568</name>
</gene>
<feature type="repeat" description="NHL" evidence="2">
    <location>
        <begin position="1"/>
        <end position="34"/>
    </location>
</feature>
<dbReference type="InterPro" id="IPR011042">
    <property type="entry name" value="6-blade_b-propeller_TolB-like"/>
</dbReference>
<dbReference type="RefSeq" id="XP_006812371.1">
    <property type="nucleotide sequence ID" value="XM_006812308.1"/>
</dbReference>
<feature type="repeat" description="NHL" evidence="2">
    <location>
        <begin position="171"/>
        <end position="214"/>
    </location>
</feature>
<proteinExistence type="predicted"/>
<dbReference type="CDD" id="cd05819">
    <property type="entry name" value="NHL"/>
    <property type="match status" value="1"/>
</dbReference>
<dbReference type="Gene3D" id="2.120.10.30">
    <property type="entry name" value="TolB, C-terminal domain"/>
    <property type="match status" value="2"/>
</dbReference>
<feature type="repeat" description="NHL" evidence="2">
    <location>
        <begin position="128"/>
        <end position="169"/>
    </location>
</feature>
<keyword evidence="1" id="KW-0677">Repeat</keyword>
<evidence type="ECO:0000256" key="1">
    <source>
        <dbReference type="ARBA" id="ARBA00022737"/>
    </source>
</evidence>
<dbReference type="Proteomes" id="UP000694865">
    <property type="component" value="Unplaced"/>
</dbReference>
<sequence length="260" mass="29009">MGKLQSLYGVALTKTKQVLVSDHKNKRLQLFSLEGAFHSTITFTNFPNSFCPRYSAVSDEGYIFTTDRINKQVVVCDDSGRLIRCFGNKELQNPYGIAISPTNGKVYVADRWSDCIRLYSQEGDYCMSFGRKGNQSGEINGLNGINVNSDGNVVVPEENNNRVQVFDPFGKSLFSFKGDNEGKLNCPEDVVTDREGCMYVCNYGNSRILKFDSSDRFVDRIDSDKDGVKGPQGICLTDDKPYARVIVAEYSGHCVKVFAQ</sequence>
<evidence type="ECO:0000313" key="4">
    <source>
        <dbReference type="RefSeq" id="XP_006812371.1"/>
    </source>
</evidence>
<dbReference type="PANTHER" id="PTHR24104">
    <property type="entry name" value="E3 UBIQUITIN-PROTEIN LIGASE NHLRC1-RELATED"/>
    <property type="match status" value="1"/>
</dbReference>
<organism evidence="3 4">
    <name type="scientific">Saccoglossus kowalevskii</name>
    <name type="common">Acorn worm</name>
    <dbReference type="NCBI Taxonomy" id="10224"/>
    <lineage>
        <taxon>Eukaryota</taxon>
        <taxon>Metazoa</taxon>
        <taxon>Hemichordata</taxon>
        <taxon>Enteropneusta</taxon>
        <taxon>Harrimaniidae</taxon>
        <taxon>Saccoglossus</taxon>
    </lineage>
</organism>
<reference evidence="4" key="1">
    <citation type="submission" date="2025-08" db="UniProtKB">
        <authorList>
            <consortium name="RefSeq"/>
        </authorList>
    </citation>
    <scope>IDENTIFICATION</scope>
    <source>
        <tissue evidence="4">Testes</tissue>
    </source>
</reference>
<keyword evidence="3" id="KW-1185">Reference proteome</keyword>